<dbReference type="RefSeq" id="WP_011095979.1">
    <property type="nucleotide sequence ID" value="NC_004572.3"/>
</dbReference>
<gene>
    <name evidence="12" type="primary">gyrA1</name>
    <name evidence="9" type="synonym">gyrA</name>
    <name evidence="12" type="ordered locus">TWT_006</name>
</gene>
<comment type="subcellular location">
    <subcellularLocation>
        <location evidence="9">Cytoplasm</location>
    </subcellularLocation>
</comment>
<name>Q83H53_TROWT</name>
<keyword evidence="5 9" id="KW-0799">Topoisomerase</keyword>
<evidence type="ECO:0000259" key="11">
    <source>
        <dbReference type="PROSITE" id="PS52040"/>
    </source>
</evidence>
<dbReference type="Proteomes" id="UP000002200">
    <property type="component" value="Chromosome"/>
</dbReference>
<dbReference type="GO" id="GO:0006261">
    <property type="term" value="P:DNA-templated DNA replication"/>
    <property type="evidence" value="ECO:0007669"/>
    <property type="project" value="UniProtKB-UniRule"/>
</dbReference>
<comment type="catalytic activity">
    <reaction evidence="1 9 10">
        <text>ATP-dependent breakage, passage and rejoining of double-stranded DNA.</text>
        <dbReference type="EC" id="5.6.2.2"/>
    </reaction>
</comment>
<dbReference type="eggNOG" id="COG0188">
    <property type="taxonomic scope" value="Bacteria"/>
</dbReference>
<dbReference type="SMART" id="SM00434">
    <property type="entry name" value="TOP4c"/>
    <property type="match status" value="1"/>
</dbReference>
<dbReference type="NCBIfam" id="TIGR01063">
    <property type="entry name" value="gyrA"/>
    <property type="match status" value="1"/>
</dbReference>
<feature type="short sequence motif" description="GyrA-box" evidence="9">
    <location>
        <begin position="528"/>
        <end position="534"/>
    </location>
</feature>
<dbReference type="AlphaFoldDB" id="Q83H53"/>
<dbReference type="GO" id="GO:0005694">
    <property type="term" value="C:chromosome"/>
    <property type="evidence" value="ECO:0007669"/>
    <property type="project" value="InterPro"/>
</dbReference>
<proteinExistence type="inferred from homology"/>
<comment type="subunit">
    <text evidence="9">Heterotetramer, composed of two GyrA and two GyrB chains. In the heterotetramer, GyrA contains the active site tyrosine that forms a transient covalent intermediate with DNA, while GyrB binds cofactors and catalyzes ATP hydrolysis.</text>
</comment>
<dbReference type="NCBIfam" id="NF004043">
    <property type="entry name" value="PRK05560.1"/>
    <property type="match status" value="1"/>
</dbReference>
<evidence type="ECO:0000313" key="13">
    <source>
        <dbReference type="Proteomes" id="UP000002200"/>
    </source>
</evidence>
<dbReference type="GO" id="GO:0006265">
    <property type="term" value="P:DNA topological change"/>
    <property type="evidence" value="ECO:0007669"/>
    <property type="project" value="UniProtKB-UniRule"/>
</dbReference>
<dbReference type="HOGENOM" id="CLU_002977_6_1_11"/>
<feature type="active site" description="O-(5'-phospho-DNA)-tyrosine intermediate" evidence="9 10">
    <location>
        <position position="120"/>
    </location>
</feature>
<keyword evidence="9" id="KW-0963">Cytoplasm</keyword>
<keyword evidence="3 9" id="KW-0547">Nucleotide-binding</keyword>
<dbReference type="Gene3D" id="1.10.268.10">
    <property type="entry name" value="Topoisomerase, domain 3"/>
    <property type="match status" value="1"/>
</dbReference>
<reference evidence="12 13" key="1">
    <citation type="journal article" date="2003" name="Genome Res.">
        <title>Tropheryma whipplei twist: a human pathogenic Actinobacteria with a reduced genome.</title>
        <authorList>
            <person name="Raoult D."/>
            <person name="Ogata H."/>
            <person name="Audic S."/>
            <person name="Robert C."/>
            <person name="Suhre K."/>
            <person name="Drancourt M."/>
            <person name="Claverie J.-M."/>
        </authorList>
    </citation>
    <scope>NUCLEOTIDE SEQUENCE [LARGE SCALE GENOMIC DNA]</scope>
    <source>
        <strain evidence="12 13">Twist</strain>
    </source>
</reference>
<sequence length="819" mass="90743">MSEQNINQVDLREEMQRSYLDYAMSVIIGRALPDVRDGLKPVHRRVLYAMYKGGYRPEKAFSKCARVVGDVMGQFHPHGDAAIYDALVRLVQPWAMRYPLAQGQGNFGSPGNDGAAAPRYTETKMATLAIEMVRDIDEDTVDFSPNYDGESVEPTVMPCRFPNLLVNGSVGIAVGMATNIPPHNLAEVSAGALWCLENPDATDEELTEALLERIKGPDFPTGATVLDTGGIKDAYLTGRGSVVMRGVVDIEEIDGRTCLVVRELPYQVNPDNLALKIASLVKENKLSGIADIRDETSGRTGQRLIIVLKRDAVARVVLNSLYKHTQLQENFGVNMLAIVDGAPRTLSLCSFIRLWVEHQIEVIVRRTTFRLARAEQRAHILRAYLRALDQIDEVIQLIRSSKSAEEAQSNLMALLKIDETQARAILDLQLRRLAALERQRIISEAREIEELISSFRKILSDKTAQCQVIAEELREIGQKHSDARRTEIIRGFDGSVSIEDLIPVEPVVVVMTRCGYIKRTRIDQYRSQHRGGRGVKGAQVKADDVVLQFISTTTHNWLMFFTNTGRVYRAKAYEVPEASREARGQHVANLLPLKPNEAVTRILSVSNFDSEDTSLVLATKDGYVKKTTLKEYDTSLSTGVIAIKLRPGDKLVSAVLARSDQDIILVTKNARSLRFKSGTLRPLSRGSYGVKGISLRENDLLLSAELILSDDSYIFVVSERGYAKRSRVGDYKLQARGGIGVRVANITEQKGVLADMLVVNDDDEVLVILASGKVIRSSVAEVSPTLRYTTGVVFVRMSDGDKILAMTIAEKCDDLEGQG</sequence>
<comment type="function">
    <text evidence="9">A type II topoisomerase that negatively supercoils closed circular double-stranded (ds) DNA in an ATP-dependent manner to modulate DNA topology and maintain chromosomes in an underwound state. Negative supercoiling favors strand separation, and DNA replication, transcription, recombination and repair, all of which involve strand separation. Also able to catalyze the interconversion of other topological isomers of dsDNA rings, including catenanes and knotted rings. Type II topoisomerases break and join 2 DNA strands simultaneously in an ATP-dependent manner.</text>
</comment>
<dbReference type="Gene3D" id="3.30.1360.40">
    <property type="match status" value="1"/>
</dbReference>
<dbReference type="GO" id="GO:0005524">
    <property type="term" value="F:ATP binding"/>
    <property type="evidence" value="ECO:0007669"/>
    <property type="project" value="UniProtKB-UniRule"/>
</dbReference>
<dbReference type="Gene3D" id="2.120.10.90">
    <property type="entry name" value="DNA gyrase/topoisomerase IV, subunit A, C-terminal"/>
    <property type="match status" value="1"/>
</dbReference>
<evidence type="ECO:0000256" key="8">
    <source>
        <dbReference type="ARBA" id="ARBA00063644"/>
    </source>
</evidence>
<dbReference type="EMBL" id="AE014184">
    <property type="protein sequence ID" value="AAO44103.1"/>
    <property type="molecule type" value="Genomic_DNA"/>
</dbReference>
<dbReference type="InterPro" id="IPR006691">
    <property type="entry name" value="GyrA/parC_rep"/>
</dbReference>
<dbReference type="Pfam" id="PF00521">
    <property type="entry name" value="DNA_topoisoIV"/>
    <property type="match status" value="1"/>
</dbReference>
<evidence type="ECO:0000256" key="2">
    <source>
        <dbReference type="ARBA" id="ARBA00008263"/>
    </source>
</evidence>
<dbReference type="InterPro" id="IPR013760">
    <property type="entry name" value="Topo_IIA-like_dom_sf"/>
</dbReference>
<feature type="domain" description="Topo IIA-type catalytic" evidence="11">
    <location>
        <begin position="32"/>
        <end position="501"/>
    </location>
</feature>
<dbReference type="EC" id="5.6.2.2" evidence="9"/>
<dbReference type="STRING" id="203267.TWT_006"/>
<keyword evidence="4 9" id="KW-0067">ATP-binding</keyword>
<dbReference type="KEGG" id="twh:TWT_006"/>
<dbReference type="Pfam" id="PF03989">
    <property type="entry name" value="DNA_gyraseA_C"/>
    <property type="match status" value="6"/>
</dbReference>
<dbReference type="FunFam" id="2.120.10.90:FF:000005">
    <property type="entry name" value="DNA topoisomerase 4 subunit A"/>
    <property type="match status" value="1"/>
</dbReference>
<dbReference type="Gene3D" id="3.90.199.10">
    <property type="entry name" value="Topoisomerase II, domain 5"/>
    <property type="match status" value="1"/>
</dbReference>
<dbReference type="GeneID" id="67387784"/>
<evidence type="ECO:0000256" key="9">
    <source>
        <dbReference type="HAMAP-Rule" id="MF_01897"/>
    </source>
</evidence>
<evidence type="ECO:0000256" key="10">
    <source>
        <dbReference type="PROSITE-ProRule" id="PRU01384"/>
    </source>
</evidence>
<comment type="similarity">
    <text evidence="2 9">Belongs to the type II topoisomerase GyrA/ParC subunit family.</text>
</comment>
<dbReference type="GO" id="GO:0009330">
    <property type="term" value="C:DNA topoisomerase type II (double strand cut, ATP-hydrolyzing) complex"/>
    <property type="evidence" value="ECO:0007669"/>
    <property type="project" value="TreeGrafter"/>
</dbReference>
<dbReference type="NCBIfam" id="NF004044">
    <property type="entry name" value="PRK05561.1"/>
    <property type="match status" value="1"/>
</dbReference>
<dbReference type="PROSITE" id="PS52040">
    <property type="entry name" value="TOPO_IIA"/>
    <property type="match status" value="1"/>
</dbReference>
<dbReference type="HAMAP" id="MF_01897">
    <property type="entry name" value="GyrA"/>
    <property type="match status" value="1"/>
</dbReference>
<dbReference type="FunFam" id="1.10.268.10:FF:000001">
    <property type="entry name" value="DNA gyrase subunit A"/>
    <property type="match status" value="1"/>
</dbReference>
<dbReference type="PANTHER" id="PTHR43493">
    <property type="entry name" value="DNA GYRASE/TOPOISOMERASE SUBUNIT A"/>
    <property type="match status" value="1"/>
</dbReference>
<dbReference type="InterPro" id="IPR050220">
    <property type="entry name" value="Type_II_DNA_Topoisomerases"/>
</dbReference>
<dbReference type="InterPro" id="IPR002205">
    <property type="entry name" value="Topo_IIA_dom_A"/>
</dbReference>
<organism evidence="12 13">
    <name type="scientific">Tropheryma whipplei (strain Twist)</name>
    <name type="common">Whipple's bacillus</name>
    <dbReference type="NCBI Taxonomy" id="203267"/>
    <lineage>
        <taxon>Bacteria</taxon>
        <taxon>Bacillati</taxon>
        <taxon>Actinomycetota</taxon>
        <taxon>Actinomycetes</taxon>
        <taxon>Micrococcales</taxon>
        <taxon>Tropherymataceae</taxon>
        <taxon>Tropheryma</taxon>
    </lineage>
</organism>
<comment type="miscellaneous">
    <text evidence="9">Few gyrases are as efficient as E.coli at forming negative supercoils. Not all organisms have 2 type II topoisomerases; in organisms with a single type II topoisomerase this enzyme also has to decatenate newly replicated chromosomes.</text>
</comment>
<dbReference type="GO" id="GO:0003677">
    <property type="term" value="F:DNA binding"/>
    <property type="evidence" value="ECO:0007669"/>
    <property type="project" value="UniProtKB-UniRule"/>
</dbReference>
<evidence type="ECO:0000256" key="5">
    <source>
        <dbReference type="ARBA" id="ARBA00023029"/>
    </source>
</evidence>
<dbReference type="InterPro" id="IPR013757">
    <property type="entry name" value="Topo_IIA_A_a_sf"/>
</dbReference>
<evidence type="ECO:0000256" key="1">
    <source>
        <dbReference type="ARBA" id="ARBA00000185"/>
    </source>
</evidence>
<evidence type="ECO:0000313" key="12">
    <source>
        <dbReference type="EMBL" id="AAO44103.1"/>
    </source>
</evidence>
<evidence type="ECO:0000256" key="6">
    <source>
        <dbReference type="ARBA" id="ARBA00023125"/>
    </source>
</evidence>
<dbReference type="SUPFAM" id="SSF56719">
    <property type="entry name" value="Type II DNA topoisomerase"/>
    <property type="match status" value="1"/>
</dbReference>
<dbReference type="CDD" id="cd00187">
    <property type="entry name" value="TOP4c"/>
    <property type="match status" value="1"/>
</dbReference>
<dbReference type="GO" id="GO:0005737">
    <property type="term" value="C:cytoplasm"/>
    <property type="evidence" value="ECO:0007669"/>
    <property type="project" value="UniProtKB-SubCell"/>
</dbReference>
<dbReference type="GO" id="GO:0034335">
    <property type="term" value="F:DNA negative supercoiling activity"/>
    <property type="evidence" value="ECO:0007669"/>
    <property type="project" value="UniProtKB-ARBA"/>
</dbReference>
<dbReference type="OrthoDB" id="9806486at2"/>
<protein>
    <recommendedName>
        <fullName evidence="9">DNA gyrase subunit A</fullName>
        <ecNumber evidence="9">5.6.2.2</ecNumber>
    </recommendedName>
</protein>
<dbReference type="PANTHER" id="PTHR43493:SF5">
    <property type="entry name" value="DNA GYRASE SUBUNIT A, CHLOROPLASTIC_MITOCHONDRIAL"/>
    <property type="match status" value="1"/>
</dbReference>
<evidence type="ECO:0000256" key="3">
    <source>
        <dbReference type="ARBA" id="ARBA00022741"/>
    </source>
</evidence>
<evidence type="ECO:0000256" key="4">
    <source>
        <dbReference type="ARBA" id="ARBA00022840"/>
    </source>
</evidence>
<dbReference type="InterPro" id="IPR035516">
    <property type="entry name" value="Gyrase/topoIV_suA_C"/>
</dbReference>
<dbReference type="SUPFAM" id="SSF101904">
    <property type="entry name" value="GyrA/ParC C-terminal domain-like"/>
    <property type="match status" value="1"/>
</dbReference>
<keyword evidence="13" id="KW-1185">Reference proteome</keyword>
<accession>Q83H53</accession>
<keyword evidence="6 9" id="KW-0238">DNA-binding</keyword>
<evidence type="ECO:0000256" key="7">
    <source>
        <dbReference type="ARBA" id="ARBA00023235"/>
    </source>
</evidence>
<dbReference type="InterPro" id="IPR005743">
    <property type="entry name" value="GyrA"/>
</dbReference>
<keyword evidence="7 9" id="KW-0413">Isomerase</keyword>
<comment type="subunit">
    <text evidence="8">Heterotetramer composed of ParC and ParE.</text>
</comment>
<dbReference type="InterPro" id="IPR013758">
    <property type="entry name" value="Topo_IIA_A/C_ab"/>
</dbReference>
<dbReference type="FunFam" id="3.30.1360.40:FF:000002">
    <property type="entry name" value="DNA gyrase subunit A"/>
    <property type="match status" value="1"/>
</dbReference>